<reference evidence="5" key="1">
    <citation type="journal article" date="2019" name="Int. J. Syst. Evol. Microbiol.">
        <title>The Global Catalogue of Microorganisms (GCM) 10K type strain sequencing project: providing services to taxonomists for standard genome sequencing and annotation.</title>
        <authorList>
            <consortium name="The Broad Institute Genomics Platform"/>
            <consortium name="The Broad Institute Genome Sequencing Center for Infectious Disease"/>
            <person name="Wu L."/>
            <person name="Ma J."/>
        </authorList>
    </citation>
    <scope>NUCLEOTIDE SEQUENCE [LARGE SCALE GENOMIC DNA]</scope>
    <source>
        <strain evidence="5">CCUG 56698</strain>
    </source>
</reference>
<dbReference type="RefSeq" id="WP_380974472.1">
    <property type="nucleotide sequence ID" value="NZ_JBHTEF010000001.1"/>
</dbReference>
<feature type="region of interest" description="Disordered" evidence="1">
    <location>
        <begin position="159"/>
        <end position="230"/>
    </location>
</feature>
<evidence type="ECO:0000259" key="3">
    <source>
        <dbReference type="Pfam" id="PF11181"/>
    </source>
</evidence>
<protein>
    <submittedName>
        <fullName evidence="4">General stress protein</fullName>
    </submittedName>
</protein>
<evidence type="ECO:0000313" key="5">
    <source>
        <dbReference type="Proteomes" id="UP001596527"/>
    </source>
</evidence>
<keyword evidence="2" id="KW-1133">Transmembrane helix</keyword>
<evidence type="ECO:0000313" key="4">
    <source>
        <dbReference type="EMBL" id="MFC7581280.1"/>
    </source>
</evidence>
<feature type="compositionally biased region" description="Gly residues" evidence="1">
    <location>
        <begin position="213"/>
        <end position="230"/>
    </location>
</feature>
<dbReference type="Proteomes" id="UP001596527">
    <property type="component" value="Unassembled WGS sequence"/>
</dbReference>
<evidence type="ECO:0000256" key="1">
    <source>
        <dbReference type="SAM" id="MobiDB-lite"/>
    </source>
</evidence>
<feature type="domain" description="General stress protein 17M-like" evidence="3">
    <location>
        <begin position="19"/>
        <end position="88"/>
    </location>
</feature>
<evidence type="ECO:0000256" key="2">
    <source>
        <dbReference type="SAM" id="Phobius"/>
    </source>
</evidence>
<keyword evidence="5" id="KW-1185">Reference proteome</keyword>
<keyword evidence="2" id="KW-0812">Transmembrane</keyword>
<organism evidence="4 5">
    <name type="scientific">Schaalia naturae</name>
    <dbReference type="NCBI Taxonomy" id="635203"/>
    <lineage>
        <taxon>Bacteria</taxon>
        <taxon>Bacillati</taxon>
        <taxon>Actinomycetota</taxon>
        <taxon>Actinomycetes</taxon>
        <taxon>Actinomycetales</taxon>
        <taxon>Actinomycetaceae</taxon>
        <taxon>Schaalia</taxon>
    </lineage>
</organism>
<feature type="transmembrane region" description="Helical" evidence="2">
    <location>
        <begin position="68"/>
        <end position="91"/>
    </location>
</feature>
<keyword evidence="2" id="KW-0472">Membrane</keyword>
<name>A0ABW2SN36_9ACTO</name>
<sequence length="230" mass="23568">MAANTNSRLRVPTMPEGTEVGSYRTYQEASDAVDYLSDNGFDVTTITIVGTDLHMVERVTGRLTMGKVAASGAGSGALWGAFMGLMLSFAASSPGGAGLWLLIGTAGGVLFGALMSMLFYASTGGNRDFTSQSQVVASRYAVLAAAQIDEAFQLLQKTPGNQMRPVPRRTRVARPGPTEFGSRPDEQPRFGVRLPAGPEPGEGRASGAPDEGGASGPGAAGGPAGPAGQD</sequence>
<dbReference type="EMBL" id="JBHTEF010000001">
    <property type="protein sequence ID" value="MFC7581280.1"/>
    <property type="molecule type" value="Genomic_DNA"/>
</dbReference>
<proteinExistence type="predicted"/>
<dbReference type="Pfam" id="PF11181">
    <property type="entry name" value="YflT"/>
    <property type="match status" value="1"/>
</dbReference>
<comment type="caution">
    <text evidence="4">The sequence shown here is derived from an EMBL/GenBank/DDBJ whole genome shotgun (WGS) entry which is preliminary data.</text>
</comment>
<dbReference type="InterPro" id="IPR025889">
    <property type="entry name" value="GSP17M-like_dom"/>
</dbReference>
<gene>
    <name evidence="4" type="ORF">ACFQWG_08740</name>
</gene>
<accession>A0ABW2SN36</accession>
<feature type="transmembrane region" description="Helical" evidence="2">
    <location>
        <begin position="97"/>
        <end position="121"/>
    </location>
</feature>